<evidence type="ECO:0000256" key="4">
    <source>
        <dbReference type="ARBA" id="ARBA00004279"/>
    </source>
</evidence>
<evidence type="ECO:0000256" key="28">
    <source>
        <dbReference type="ARBA" id="ARBA00023273"/>
    </source>
</evidence>
<dbReference type="GO" id="GO:0051129">
    <property type="term" value="P:negative regulation of cellular component organization"/>
    <property type="evidence" value="ECO:0007669"/>
    <property type="project" value="UniProtKB-ARBA"/>
</dbReference>
<keyword evidence="28" id="KW-0966">Cell projection</keyword>
<keyword evidence="27" id="KW-0539">Nucleus</keyword>
<evidence type="ECO:0000256" key="31">
    <source>
        <dbReference type="ARBA" id="ARBA00068733"/>
    </source>
</evidence>
<keyword evidence="24" id="KW-0804">Transcription</keyword>
<evidence type="ECO:0000259" key="35">
    <source>
        <dbReference type="PROSITE" id="PS50271"/>
    </source>
</evidence>
<keyword evidence="19" id="KW-0378">Hydrolase</keyword>
<dbReference type="GO" id="GO:0005813">
    <property type="term" value="C:centrosome"/>
    <property type="evidence" value="ECO:0007669"/>
    <property type="project" value="UniProtKB-SubCell"/>
</dbReference>
<dbReference type="FunFam" id="3.30.40.10:FF:000342">
    <property type="entry name" value="Histone deacetylase 6"/>
    <property type="match status" value="1"/>
</dbReference>
<evidence type="ECO:0000256" key="13">
    <source>
        <dbReference type="ARBA" id="ARBA00022553"/>
    </source>
</evidence>
<dbReference type="GO" id="GO:0040029">
    <property type="term" value="P:epigenetic regulation of gene expression"/>
    <property type="evidence" value="ECO:0007669"/>
    <property type="project" value="TreeGrafter"/>
</dbReference>
<dbReference type="SUPFAM" id="SSF57850">
    <property type="entry name" value="RING/U-box"/>
    <property type="match status" value="1"/>
</dbReference>
<evidence type="ECO:0000256" key="3">
    <source>
        <dbReference type="ARBA" id="ARBA00004123"/>
    </source>
</evidence>
<evidence type="ECO:0000256" key="2">
    <source>
        <dbReference type="ARBA" id="ARBA00004120"/>
    </source>
</evidence>
<evidence type="ECO:0000256" key="11">
    <source>
        <dbReference type="ARBA" id="ARBA00022490"/>
    </source>
</evidence>
<feature type="domain" description="UBP-type" evidence="35">
    <location>
        <begin position="1119"/>
        <end position="1219"/>
    </location>
</feature>
<dbReference type="InterPro" id="IPR013083">
    <property type="entry name" value="Znf_RING/FYVE/PHD"/>
</dbReference>
<dbReference type="InterPro" id="IPR001607">
    <property type="entry name" value="Znf_UBP"/>
</dbReference>
<comment type="similarity">
    <text evidence="9">Belongs to the histone deacetylase family. HD type 2 subfamily.</text>
</comment>
<evidence type="ECO:0000256" key="12">
    <source>
        <dbReference type="ARBA" id="ARBA00022491"/>
    </source>
</evidence>
<keyword evidence="26" id="KW-0206">Cytoskeleton</keyword>
<keyword evidence="13" id="KW-0597">Phosphoprotein</keyword>
<keyword evidence="10" id="KW-0488">Methylation</keyword>
<evidence type="ECO:0000313" key="37">
    <source>
        <dbReference type="Proteomes" id="UP001497525"/>
    </source>
</evidence>
<evidence type="ECO:0000256" key="9">
    <source>
        <dbReference type="ARBA" id="ARBA00007738"/>
    </source>
</evidence>
<evidence type="ECO:0000256" key="27">
    <source>
        <dbReference type="ARBA" id="ARBA00023242"/>
    </source>
</evidence>
<evidence type="ECO:0000256" key="30">
    <source>
        <dbReference type="ARBA" id="ARBA00050910"/>
    </source>
</evidence>
<dbReference type="GO" id="GO:0032886">
    <property type="term" value="P:regulation of microtubule-based process"/>
    <property type="evidence" value="ECO:0007669"/>
    <property type="project" value="UniProtKB-ARBA"/>
</dbReference>
<sequence length="1222" mass="134237">MSSIAPTPSENNPSRERRRNRIRAPFGDEDIPIVFAGAVSHELFHRRLASSRGTAFIYDEQMLQHENMWYPSYAERPERATAIFDRCTDYGLLDRCLLISAEPAQEETLSSVHDAAYIDQISGSATMSDEQRKALASNLDSVYFNDHTNLAARIAAGCVIQGVDSVHRGDVRNAFCLVRPPGHHAMIDEACGFCIFNNVAIAARYALNKLDYNRILILDWDVHHGNGTQYAFYNDPRVLFISIHRYDNQSFWPSLRESNYDFIGSGRGQGFNINIPWNDGGIGDADYLAVFHQIILPIAFEFDPDLVLISAGYDCAYGCPLGQLNVSPPLFAHLTHKLMCLAEGKVVITLEGGYYCDSLAESAAHTVSALLGDPVPSLDKLTGVRPSVLKTISDCVSALRSRWKSLHVFQAVELIPEPDVSDLPERSWEASSPGRIQLCDIKVPTIEPEPHINPPESLEKIEEKMRYFKKKHPVGRNAQSIRTCAVYDSRMENHKNEDNRDHPESSQRIRRAFDLMEEYGLASRCKRVEARHATEFELLRVHDKAYVDKIADTAEQDQQTLNELGNEESSVYFNKHTYDSARIAAGSVLAIVDEVCTGQSTNGIAIIRPPGHHALPDQCMGFCIFNNVAIGVRHAQARYGLERVAIVDWDVHHGNGTRKIFEDDPNVLYISIHRYDDGRFFPSAEQSSHAECGTEDGIGRTVHVAWNGRHAKDGDYIAAFTHLILPILYEFRAQLTFVSAGFDAARGDRIGGLGVSLECFAHLTHLLMTVSHLVSPVETTREQSSETLLLPQMNGQSSQQQQQSTFAGGLILVLEGGYTLATTAEALCQSVASLLGDCCPRLLYGLCPTDKGSKAIRRALAVQERYWQLIHGYGPIREQVGHDPLLQLSTVGRRVGSHSALAFTGQMESDCRPPPDDLSLSEGASPIFRSLVTQPAPSAFTSLSLGVSDVVGMGSPSTSLATTSIATHGPNSDLGTCHHPATDPSTMHLTATGAQVASSIILPSSSGYVQQTAEDLTHVRITSPNTGQSDGSSLASDTVTVVQGQGQPPGHLTTGAAGASAISDQSSAIDSAGNRMMAFATLHDLMSYANIGTEDIHAFFGLPSAQQLPQRLFAITPLSWCPHLVSVGNNSDWNPDIHESCCRCENREENWACLTCYTVACSRYANSHMLEHFNSTRHPIVLSFSDISTWCYECQSYVHNEVLESAKRAAHRAKFGVDPPES</sequence>
<dbReference type="PROSITE" id="PS50271">
    <property type="entry name" value="ZF_UBP"/>
    <property type="match status" value="1"/>
</dbReference>
<dbReference type="Pfam" id="PF00850">
    <property type="entry name" value="Hist_deacetyl"/>
    <property type="match status" value="2"/>
</dbReference>
<evidence type="ECO:0000256" key="7">
    <source>
        <dbReference type="ARBA" id="ARBA00004489"/>
    </source>
</evidence>
<name>A0AAV2TP75_CALDB</name>
<evidence type="ECO:0000256" key="34">
    <source>
        <dbReference type="SAM" id="MobiDB-lite"/>
    </source>
</evidence>
<dbReference type="GO" id="GO:0004407">
    <property type="term" value="F:histone deacetylase activity"/>
    <property type="evidence" value="ECO:0007669"/>
    <property type="project" value="TreeGrafter"/>
</dbReference>
<evidence type="ECO:0000256" key="25">
    <source>
        <dbReference type="ARBA" id="ARBA00023203"/>
    </source>
</evidence>
<dbReference type="GO" id="GO:0003779">
    <property type="term" value="F:actin binding"/>
    <property type="evidence" value="ECO:0007669"/>
    <property type="project" value="UniProtKB-KW"/>
</dbReference>
<keyword evidence="21" id="KW-0832">Ubl conjugation</keyword>
<reference evidence="36" key="1">
    <citation type="submission" date="2024-06" db="EMBL/GenBank/DDBJ databases">
        <authorList>
            <person name="Liu X."/>
            <person name="Lenzi L."/>
            <person name="Haldenby T S."/>
            <person name="Uol C."/>
        </authorList>
    </citation>
    <scope>NUCLEOTIDE SEQUENCE</scope>
</reference>
<comment type="pathway">
    <text evidence="8">Protein modification; protein ubiquitination.</text>
</comment>
<comment type="catalytic activity">
    <reaction evidence="30">
        <text>N(6)-acetyl-L-lysyl-[alpha-tubulin] + H2O = L-lysyl-[alpha-tubulin] + acetate</text>
        <dbReference type="Rhea" id="RHEA:21548"/>
        <dbReference type="Rhea" id="RHEA-COMP:11278"/>
        <dbReference type="Rhea" id="RHEA-COMP:11279"/>
        <dbReference type="ChEBI" id="CHEBI:15377"/>
        <dbReference type="ChEBI" id="CHEBI:29969"/>
        <dbReference type="ChEBI" id="CHEBI:30089"/>
        <dbReference type="ChEBI" id="CHEBI:61930"/>
    </reaction>
    <physiologicalReaction direction="left-to-right" evidence="30">
        <dbReference type="Rhea" id="RHEA:21549"/>
    </physiologicalReaction>
</comment>
<evidence type="ECO:0000256" key="6">
    <source>
        <dbReference type="ARBA" id="ARBA00004484"/>
    </source>
</evidence>
<comment type="cofactor">
    <cofactor evidence="1">
        <name>Zn(2+)</name>
        <dbReference type="ChEBI" id="CHEBI:29105"/>
    </cofactor>
</comment>
<dbReference type="GO" id="GO:0008270">
    <property type="term" value="F:zinc ion binding"/>
    <property type="evidence" value="ECO:0007669"/>
    <property type="project" value="UniProtKB-KW"/>
</dbReference>
<evidence type="ECO:0000256" key="8">
    <source>
        <dbReference type="ARBA" id="ARBA00004906"/>
    </source>
</evidence>
<comment type="subcellular location">
    <subcellularLocation>
        <location evidence="7">Cell projection</location>
        <location evidence="7">Axon</location>
    </subcellularLocation>
    <subcellularLocation>
        <location evidence="4">Cell projection</location>
        <location evidence="4">Dendrite</location>
    </subcellularLocation>
    <subcellularLocation>
        <location evidence="2">Cytoplasm</location>
        <location evidence="2">Cytoskeleton</location>
        <location evidence="2">Cilium basal body</location>
    </subcellularLocation>
    <subcellularLocation>
        <location evidence="5">Cytoplasm</location>
        <location evidence="5">Cytoskeleton</location>
        <location evidence="5">Microtubule organizing center</location>
        <location evidence="5">Centrosome</location>
    </subcellularLocation>
    <subcellularLocation>
        <location evidence="3">Nucleus</location>
    </subcellularLocation>
    <subcellularLocation>
        <location evidence="6">Perikaryon</location>
    </subcellularLocation>
</comment>
<dbReference type="InterPro" id="IPR037138">
    <property type="entry name" value="His_deacetylse_dom_sf"/>
</dbReference>
<evidence type="ECO:0000256" key="1">
    <source>
        <dbReference type="ARBA" id="ARBA00001947"/>
    </source>
</evidence>
<keyword evidence="17 33" id="KW-0863">Zinc-finger</keyword>
<dbReference type="GO" id="GO:0051646">
    <property type="term" value="P:mitochondrion localization"/>
    <property type="evidence" value="ECO:0007669"/>
    <property type="project" value="UniProtKB-ARBA"/>
</dbReference>
<evidence type="ECO:0000256" key="21">
    <source>
        <dbReference type="ARBA" id="ARBA00022843"/>
    </source>
</evidence>
<keyword evidence="14" id="KW-0808">Transferase</keyword>
<dbReference type="PANTHER" id="PTHR10625">
    <property type="entry name" value="HISTONE DEACETYLASE HDAC1-RELATED"/>
    <property type="match status" value="1"/>
</dbReference>
<dbReference type="GO" id="GO:0030425">
    <property type="term" value="C:dendrite"/>
    <property type="evidence" value="ECO:0007669"/>
    <property type="project" value="UniProtKB-SubCell"/>
</dbReference>
<dbReference type="Gene3D" id="3.30.40.10">
    <property type="entry name" value="Zinc/RING finger domain, C3HC4 (zinc finger)"/>
    <property type="match status" value="1"/>
</dbReference>
<keyword evidence="25" id="KW-0009">Actin-binding</keyword>
<dbReference type="AlphaFoldDB" id="A0AAV2TP75"/>
<keyword evidence="18" id="KW-0833">Ubl conjugation pathway</keyword>
<dbReference type="GO" id="GO:0000118">
    <property type="term" value="C:histone deacetylase complex"/>
    <property type="evidence" value="ECO:0007669"/>
    <property type="project" value="TreeGrafter"/>
</dbReference>
<evidence type="ECO:0000256" key="15">
    <source>
        <dbReference type="ARBA" id="ARBA00022723"/>
    </source>
</evidence>
<keyword evidence="12" id="KW-0678">Repressor</keyword>
<dbReference type="GO" id="GO:0016787">
    <property type="term" value="F:hydrolase activity"/>
    <property type="evidence" value="ECO:0007669"/>
    <property type="project" value="UniProtKB-KW"/>
</dbReference>
<evidence type="ECO:0000256" key="24">
    <source>
        <dbReference type="ARBA" id="ARBA00023163"/>
    </source>
</evidence>
<feature type="compositionally biased region" description="Polar residues" evidence="34">
    <location>
        <begin position="1022"/>
        <end position="1046"/>
    </location>
</feature>
<keyword evidence="11" id="KW-0963">Cytoplasm</keyword>
<dbReference type="PANTHER" id="PTHR10625:SF38">
    <property type="entry name" value="HISTONE DEACETYLASE 6, ISOFORM G"/>
    <property type="match status" value="1"/>
</dbReference>
<keyword evidence="16" id="KW-0677">Repeat</keyword>
<comment type="caution">
    <text evidence="36">The sequence shown here is derived from an EMBL/GenBank/DDBJ whole genome shotgun (WGS) entry which is preliminary data.</text>
</comment>
<evidence type="ECO:0000256" key="20">
    <source>
        <dbReference type="ARBA" id="ARBA00022833"/>
    </source>
</evidence>
<dbReference type="InterPro" id="IPR023696">
    <property type="entry name" value="Ureohydrolase_dom_sf"/>
</dbReference>
<comment type="catalytic activity">
    <reaction evidence="29">
        <text>N(6)-acetyl-L-lysyl-[protein] + H2O = L-lysyl-[protein] + acetate</text>
        <dbReference type="Rhea" id="RHEA:58108"/>
        <dbReference type="Rhea" id="RHEA-COMP:9752"/>
        <dbReference type="Rhea" id="RHEA-COMP:10731"/>
        <dbReference type="ChEBI" id="CHEBI:15377"/>
        <dbReference type="ChEBI" id="CHEBI:29969"/>
        <dbReference type="ChEBI" id="CHEBI:30089"/>
        <dbReference type="ChEBI" id="CHEBI:61930"/>
    </reaction>
    <physiologicalReaction direction="left-to-right" evidence="29">
        <dbReference type="Rhea" id="RHEA:58109"/>
    </physiologicalReaction>
</comment>
<evidence type="ECO:0000256" key="22">
    <source>
        <dbReference type="ARBA" id="ARBA00022853"/>
    </source>
</evidence>
<organism evidence="36 37">
    <name type="scientific">Calicophoron daubneyi</name>
    <name type="common">Rumen fluke</name>
    <name type="synonym">Paramphistomum daubneyi</name>
    <dbReference type="NCBI Taxonomy" id="300641"/>
    <lineage>
        <taxon>Eukaryota</taxon>
        <taxon>Metazoa</taxon>
        <taxon>Spiralia</taxon>
        <taxon>Lophotrochozoa</taxon>
        <taxon>Platyhelminthes</taxon>
        <taxon>Trematoda</taxon>
        <taxon>Digenea</taxon>
        <taxon>Plagiorchiida</taxon>
        <taxon>Pronocephalata</taxon>
        <taxon>Paramphistomoidea</taxon>
        <taxon>Paramphistomidae</taxon>
        <taxon>Calicophoron</taxon>
    </lineage>
</organism>
<accession>A0AAV2TP75</accession>
<evidence type="ECO:0000256" key="18">
    <source>
        <dbReference type="ARBA" id="ARBA00022786"/>
    </source>
</evidence>
<evidence type="ECO:0000256" key="26">
    <source>
        <dbReference type="ARBA" id="ARBA00023212"/>
    </source>
</evidence>
<proteinExistence type="inferred from homology"/>
<dbReference type="GO" id="GO:0016740">
    <property type="term" value="F:transferase activity"/>
    <property type="evidence" value="ECO:0007669"/>
    <property type="project" value="UniProtKB-KW"/>
</dbReference>
<evidence type="ECO:0000256" key="19">
    <source>
        <dbReference type="ARBA" id="ARBA00022801"/>
    </source>
</evidence>
<keyword evidence="15" id="KW-0479">Metal-binding</keyword>
<evidence type="ECO:0000256" key="32">
    <source>
        <dbReference type="ARBA" id="ARBA00082852"/>
    </source>
</evidence>
<evidence type="ECO:0000256" key="5">
    <source>
        <dbReference type="ARBA" id="ARBA00004300"/>
    </source>
</evidence>
<dbReference type="SMART" id="SM00290">
    <property type="entry name" value="ZnF_UBP"/>
    <property type="match status" value="1"/>
</dbReference>
<protein>
    <recommendedName>
        <fullName evidence="31">Protein deacetylase HDAC6</fullName>
    </recommendedName>
    <alternativeName>
        <fullName evidence="32">Tubulin-lysine deacetylase HDAC6</fullName>
    </alternativeName>
</protein>
<evidence type="ECO:0000256" key="14">
    <source>
        <dbReference type="ARBA" id="ARBA00022679"/>
    </source>
</evidence>
<dbReference type="GO" id="GO:0043204">
    <property type="term" value="C:perikaryon"/>
    <property type="evidence" value="ECO:0007669"/>
    <property type="project" value="UniProtKB-SubCell"/>
</dbReference>
<keyword evidence="20" id="KW-0862">Zinc</keyword>
<keyword evidence="23" id="KW-0805">Transcription regulation</keyword>
<dbReference type="InterPro" id="IPR023801">
    <property type="entry name" value="His_deacetylse_dom"/>
</dbReference>
<evidence type="ECO:0000256" key="10">
    <source>
        <dbReference type="ARBA" id="ARBA00022481"/>
    </source>
</evidence>
<dbReference type="Gene3D" id="3.40.800.20">
    <property type="entry name" value="Histone deacetylase domain"/>
    <property type="match status" value="2"/>
</dbReference>
<dbReference type="CDD" id="cd10002">
    <property type="entry name" value="HDAC10_HDAC6-dom1"/>
    <property type="match status" value="1"/>
</dbReference>
<evidence type="ECO:0000256" key="23">
    <source>
        <dbReference type="ARBA" id="ARBA00023015"/>
    </source>
</evidence>
<dbReference type="GO" id="GO:0030424">
    <property type="term" value="C:axon"/>
    <property type="evidence" value="ECO:0007669"/>
    <property type="project" value="UniProtKB-SubCell"/>
</dbReference>
<dbReference type="Pfam" id="PF02148">
    <property type="entry name" value="zf-UBP"/>
    <property type="match status" value="1"/>
</dbReference>
<evidence type="ECO:0000256" key="33">
    <source>
        <dbReference type="PROSITE-ProRule" id="PRU00502"/>
    </source>
</evidence>
<dbReference type="PRINTS" id="PR01270">
    <property type="entry name" value="HDASUPER"/>
</dbReference>
<feature type="region of interest" description="Disordered" evidence="34">
    <location>
        <begin position="1022"/>
        <end position="1057"/>
    </location>
</feature>
<dbReference type="EMBL" id="CAXLJL010000589">
    <property type="protein sequence ID" value="CAL5139130.1"/>
    <property type="molecule type" value="Genomic_DNA"/>
</dbReference>
<evidence type="ECO:0000313" key="36">
    <source>
        <dbReference type="EMBL" id="CAL5139130.1"/>
    </source>
</evidence>
<evidence type="ECO:0000256" key="17">
    <source>
        <dbReference type="ARBA" id="ARBA00022771"/>
    </source>
</evidence>
<dbReference type="GO" id="GO:0006950">
    <property type="term" value="P:response to stress"/>
    <property type="evidence" value="ECO:0007669"/>
    <property type="project" value="UniProtKB-ARBA"/>
</dbReference>
<gene>
    <name evidence="36" type="ORF">CDAUBV1_LOCUS14174</name>
</gene>
<keyword evidence="22" id="KW-0156">Chromatin regulator</keyword>
<evidence type="ECO:0000256" key="16">
    <source>
        <dbReference type="ARBA" id="ARBA00022737"/>
    </source>
</evidence>
<dbReference type="SUPFAM" id="SSF52768">
    <property type="entry name" value="Arginase/deacetylase"/>
    <property type="match status" value="2"/>
</dbReference>
<dbReference type="FunFam" id="3.40.800.20:FF:000005">
    <property type="entry name" value="histone deacetylase 6"/>
    <property type="match status" value="1"/>
</dbReference>
<dbReference type="InterPro" id="IPR000286">
    <property type="entry name" value="HDACs"/>
</dbReference>
<dbReference type="Proteomes" id="UP001497525">
    <property type="component" value="Unassembled WGS sequence"/>
</dbReference>
<evidence type="ECO:0000256" key="29">
    <source>
        <dbReference type="ARBA" id="ARBA00049136"/>
    </source>
</evidence>